<dbReference type="PRINTS" id="PR00633">
    <property type="entry name" value="RCCNDNSATION"/>
</dbReference>
<dbReference type="STRING" id="1230097.A0A423WBY2"/>
<dbReference type="EMBL" id="LKEB01000055">
    <property type="protein sequence ID" value="ROW00882.1"/>
    <property type="molecule type" value="Genomic_DNA"/>
</dbReference>
<dbReference type="FunCoup" id="A0A423WBY2">
    <property type="interactions" value="925"/>
</dbReference>
<dbReference type="GO" id="GO:0005085">
    <property type="term" value="F:guanyl-nucleotide exchange factor activity"/>
    <property type="evidence" value="ECO:0007669"/>
    <property type="project" value="TreeGrafter"/>
</dbReference>
<evidence type="ECO:0000313" key="7">
    <source>
        <dbReference type="Proteomes" id="UP000285146"/>
    </source>
</evidence>
<feature type="compositionally biased region" description="Basic and acidic residues" evidence="4">
    <location>
        <begin position="116"/>
        <end position="136"/>
    </location>
</feature>
<dbReference type="SUPFAM" id="SSF50985">
    <property type="entry name" value="RCC1/BLIP-II"/>
    <property type="match status" value="1"/>
</dbReference>
<feature type="repeat" description="RCC1" evidence="3">
    <location>
        <begin position="324"/>
        <end position="376"/>
    </location>
</feature>
<dbReference type="PROSITE" id="PS00625">
    <property type="entry name" value="RCC1_1"/>
    <property type="match status" value="1"/>
</dbReference>
<evidence type="ECO:0000256" key="3">
    <source>
        <dbReference type="PROSITE-ProRule" id="PRU00235"/>
    </source>
</evidence>
<keyword evidence="2" id="KW-0677">Repeat</keyword>
<feature type="repeat" description="RCC1" evidence="3">
    <location>
        <begin position="434"/>
        <end position="490"/>
    </location>
</feature>
<dbReference type="PROSITE" id="PS00626">
    <property type="entry name" value="RCC1_2"/>
    <property type="match status" value="2"/>
</dbReference>
<keyword evidence="1" id="KW-0344">Guanine-nucleotide releasing factor</keyword>
<protein>
    <recommendedName>
        <fullName evidence="5">RCC1-like domain-containing protein</fullName>
    </recommendedName>
</protein>
<feature type="repeat" description="RCC1" evidence="3">
    <location>
        <begin position="491"/>
        <end position="555"/>
    </location>
</feature>
<feature type="repeat" description="RCC1" evidence="3">
    <location>
        <begin position="377"/>
        <end position="433"/>
    </location>
</feature>
<feature type="compositionally biased region" description="Low complexity" evidence="4">
    <location>
        <begin position="28"/>
        <end position="78"/>
    </location>
</feature>
<dbReference type="InterPro" id="IPR009091">
    <property type="entry name" value="RCC1/BLIP-II"/>
</dbReference>
<feature type="repeat" description="RCC1" evidence="3">
    <location>
        <begin position="245"/>
        <end position="323"/>
    </location>
</feature>
<comment type="caution">
    <text evidence="6">The sequence shown here is derived from an EMBL/GenBank/DDBJ whole genome shotgun (WGS) entry which is preliminary data.</text>
</comment>
<feature type="region of interest" description="Disordered" evidence="4">
    <location>
        <begin position="18"/>
        <end position="165"/>
    </location>
</feature>
<dbReference type="PANTHER" id="PTHR45982:SF1">
    <property type="entry name" value="REGULATOR OF CHROMOSOME CONDENSATION"/>
    <property type="match status" value="1"/>
</dbReference>
<evidence type="ECO:0000256" key="4">
    <source>
        <dbReference type="SAM" id="MobiDB-lite"/>
    </source>
</evidence>
<evidence type="ECO:0000256" key="2">
    <source>
        <dbReference type="ARBA" id="ARBA00022737"/>
    </source>
</evidence>
<dbReference type="OrthoDB" id="61110at2759"/>
<dbReference type="AlphaFoldDB" id="A0A423WBY2"/>
<gene>
    <name evidence="6" type="ORF">VPNG_08287</name>
</gene>
<feature type="repeat" description="RCC1" evidence="3">
    <location>
        <begin position="184"/>
        <end position="244"/>
    </location>
</feature>
<dbReference type="Pfam" id="PF25390">
    <property type="entry name" value="WD40_RLD"/>
    <property type="match status" value="1"/>
</dbReference>
<dbReference type="PANTHER" id="PTHR45982">
    <property type="entry name" value="REGULATOR OF CHROMOSOME CONDENSATION"/>
    <property type="match status" value="1"/>
</dbReference>
<dbReference type="InterPro" id="IPR000408">
    <property type="entry name" value="Reg_chr_condens"/>
</dbReference>
<dbReference type="PROSITE" id="PS50012">
    <property type="entry name" value="RCC1_3"/>
    <property type="match status" value="7"/>
</dbReference>
<dbReference type="GO" id="GO:0005737">
    <property type="term" value="C:cytoplasm"/>
    <property type="evidence" value="ECO:0007669"/>
    <property type="project" value="TreeGrafter"/>
</dbReference>
<organism evidence="6 7">
    <name type="scientific">Cytospora leucostoma</name>
    <dbReference type="NCBI Taxonomy" id="1230097"/>
    <lineage>
        <taxon>Eukaryota</taxon>
        <taxon>Fungi</taxon>
        <taxon>Dikarya</taxon>
        <taxon>Ascomycota</taxon>
        <taxon>Pezizomycotina</taxon>
        <taxon>Sordariomycetes</taxon>
        <taxon>Sordariomycetidae</taxon>
        <taxon>Diaporthales</taxon>
        <taxon>Cytosporaceae</taxon>
        <taxon>Cytospora</taxon>
    </lineage>
</organism>
<dbReference type="Proteomes" id="UP000285146">
    <property type="component" value="Unassembled WGS sequence"/>
</dbReference>
<dbReference type="InterPro" id="IPR058923">
    <property type="entry name" value="RCC1-like_dom"/>
</dbReference>
<feature type="domain" description="RCC1-like" evidence="5">
    <location>
        <begin position="186"/>
        <end position="606"/>
    </location>
</feature>
<name>A0A423WBY2_9PEZI</name>
<feature type="compositionally biased region" description="Polar residues" evidence="4">
    <location>
        <begin position="143"/>
        <end position="160"/>
    </location>
</feature>
<dbReference type="Gene3D" id="2.130.10.30">
    <property type="entry name" value="Regulator of chromosome condensation 1/beta-lactamase-inhibitor protein II"/>
    <property type="match status" value="1"/>
</dbReference>
<evidence type="ECO:0000313" key="6">
    <source>
        <dbReference type="EMBL" id="ROW00882.1"/>
    </source>
</evidence>
<evidence type="ECO:0000259" key="5">
    <source>
        <dbReference type="Pfam" id="PF25390"/>
    </source>
</evidence>
<reference evidence="6 7" key="1">
    <citation type="submission" date="2015-09" db="EMBL/GenBank/DDBJ databases">
        <title>Host preference determinants of Valsa canker pathogens revealed by comparative genomics.</title>
        <authorList>
            <person name="Yin Z."/>
            <person name="Huang L."/>
        </authorList>
    </citation>
    <scope>NUCLEOTIDE SEQUENCE [LARGE SCALE GENOMIC DNA]</scope>
    <source>
        <strain evidence="6 7">SXYLt</strain>
    </source>
</reference>
<evidence type="ECO:0000256" key="1">
    <source>
        <dbReference type="ARBA" id="ARBA00022658"/>
    </source>
</evidence>
<dbReference type="InterPro" id="IPR051553">
    <property type="entry name" value="Ran_GTPase-activating"/>
</dbReference>
<keyword evidence="7" id="KW-1185">Reference proteome</keyword>
<feature type="region of interest" description="Disordered" evidence="4">
    <location>
        <begin position="263"/>
        <end position="295"/>
    </location>
</feature>
<accession>A0A423WBY2</accession>
<dbReference type="InParanoid" id="A0A423WBY2"/>
<feature type="compositionally biased region" description="Acidic residues" evidence="4">
    <location>
        <begin position="273"/>
        <end position="284"/>
    </location>
</feature>
<proteinExistence type="predicted"/>
<sequence>MPPKKAVAAIAAIAKTIKNGVSKKSADKTSAAKKPTATKNATAKKSVASKNATAKKTVASKNATAKKTGAANTKSASAPKKTMTPRDEPKPRANTSRKRKATSEDEEDEAPTNKKAKADKTSLKRKSADDADEQPKKRAKSASADSNASTKKPTPKSATQKPAVPKPVTLKIGVQINFAPTHPLDIFVFGEGESGELGLGNKKFEGKKPVSVKRPRLHHLLSAEEVGIVQLACGGMHTVALTKDNKILTWGVNDQGALGRDTTWDGGVRDADAADSDDESEEFENMNPVESTPAEVNTKNIAPGIKFVKVVASDSASFALTEDGRVYGWGTFRSSDGILGFTKDILVQKEPYLLPESKKIVDIAAGSNHVMTLNNKGKVESWGAPEQNQLGRRVVQRDMKASALRPGGVAFKRGVKITKIACGSYHSFAVDDRGRLYSWGLNNFGELGVEHGAGQDSAVVLEPTLVASLAEYKIAQVSGGEHHSIACTEDGKLVAWGRIDGFQTGLTKDKFNEHNTIYDEHDRPRILKIPTVHEGLPHIVSVACGTDNSFAVTEDGKAYSWGFSANYQTGQGETEDDIEVPTLIDNTAVRGKKIVFAGAGGQFSVLASVHGDA</sequence>
<feature type="repeat" description="RCC1" evidence="3">
    <location>
        <begin position="556"/>
        <end position="610"/>
    </location>
</feature>